<dbReference type="GeneID" id="55612789"/>
<sequence length="29" mass="3690">MVYKLKALFFKFRPVVDKLLSRWYVRRTK</sequence>
<name>A0A3Q9R4U6_9CAUD</name>
<protein>
    <submittedName>
        <fullName evidence="1">Uncharacterized protein</fullName>
    </submittedName>
</protein>
<dbReference type="RefSeq" id="YP_009842557.1">
    <property type="nucleotide sequence ID" value="NC_048742.1"/>
</dbReference>
<evidence type="ECO:0000313" key="2">
    <source>
        <dbReference type="Proteomes" id="UP000284334"/>
    </source>
</evidence>
<accession>A0A3Q9R4U6</accession>
<keyword evidence="2" id="KW-1185">Reference proteome</keyword>
<reference evidence="1 2" key="1">
    <citation type="submission" date="2018-10" db="EMBL/GenBank/DDBJ databases">
        <authorList>
            <person name="Soria N.A."/>
            <person name="Batley M.G."/>
            <person name="Hanafy A."/>
            <person name="Singh N."/>
            <person name="Shaffer C.D."/>
            <person name="Weston-Hafer K.A."/>
            <person name="Russell D.A."/>
            <person name="Pope W.H."/>
            <person name="Jacobs-Sera D."/>
            <person name="Hendrix R.W."/>
            <person name="Hatfull G.F."/>
        </authorList>
    </citation>
    <scope>NUCLEOTIDE SEQUENCE [LARGE SCALE GENOMIC DNA]</scope>
</reference>
<proteinExistence type="predicted"/>
<dbReference type="EMBL" id="MK061412">
    <property type="protein sequence ID" value="AZU97172.1"/>
    <property type="molecule type" value="Genomic_DNA"/>
</dbReference>
<organism evidence="1 2">
    <name type="scientific">Streptomyces phage Gilson</name>
    <dbReference type="NCBI Taxonomy" id="2488789"/>
    <lineage>
        <taxon>Viruses</taxon>
        <taxon>Duplodnaviria</taxon>
        <taxon>Heunggongvirae</taxon>
        <taxon>Uroviricota</taxon>
        <taxon>Caudoviricetes</taxon>
        <taxon>Stanwilliamsviridae</taxon>
        <taxon>Loccivirinae</taxon>
        <taxon>Gilsonvirus</taxon>
        <taxon>Gilsonvirus gilson</taxon>
    </lineage>
</organism>
<dbReference type="KEGG" id="vg:55612789"/>
<evidence type="ECO:0000313" key="1">
    <source>
        <dbReference type="EMBL" id="AZU97172.1"/>
    </source>
</evidence>
<gene>
    <name evidence="1" type="primary">98</name>
    <name evidence="1" type="ORF">SEA_GILSON_98</name>
</gene>
<dbReference type="Proteomes" id="UP000284334">
    <property type="component" value="Segment"/>
</dbReference>